<keyword evidence="2" id="KW-0328">Glycosyltransferase</keyword>
<evidence type="ECO:0000259" key="1">
    <source>
        <dbReference type="Pfam" id="PF00535"/>
    </source>
</evidence>
<reference evidence="2 3" key="1">
    <citation type="submission" date="2020-08" db="EMBL/GenBank/DDBJ databases">
        <title>Genomic Encyclopedia of Type Strains, Phase IV (KMG-IV): sequencing the most valuable type-strain genomes for metagenomic binning, comparative biology and taxonomic classification.</title>
        <authorList>
            <person name="Goeker M."/>
        </authorList>
    </citation>
    <scope>NUCLEOTIDE SEQUENCE [LARGE SCALE GENOMIC DNA]</scope>
    <source>
        <strain evidence="2 3">DSM 102189</strain>
    </source>
</reference>
<dbReference type="GO" id="GO:0016757">
    <property type="term" value="F:glycosyltransferase activity"/>
    <property type="evidence" value="ECO:0007669"/>
    <property type="project" value="UniProtKB-KW"/>
</dbReference>
<sequence length="299" mass="32461">MTEIIDVCICTFRRDSLQATLASLAEQVLAEGVQLRVIVADNDDMPARRPGIEAAGAAFGLQLVYVHAPARNISVARNACLDAARADWLVFIDDDEVAAPGWIMALLRRRQGHDIVFGVSQARYPHPGTPAWVTEGDFHSNRIAGNDPPWNGYTANVLLDRRMIAASGLRFQPALGQTGGEDTMFFFDAQRAGARFGYAPDAIVTEDTPVERAGWQWLARRRFRSGQVHYLLLRRGGAGRFAGIAAAPKAIACFAQALVALPSRRRTAAAALRGMLHVGVLASMAGYAPYREYAEPSVG</sequence>
<dbReference type="RefSeq" id="WP_184195111.1">
    <property type="nucleotide sequence ID" value="NZ_BMOX01000002.1"/>
</dbReference>
<accession>A0A841L185</accession>
<dbReference type="PANTHER" id="PTHR43685:SF2">
    <property type="entry name" value="GLYCOSYLTRANSFERASE 2-LIKE DOMAIN-CONTAINING PROTEIN"/>
    <property type="match status" value="1"/>
</dbReference>
<evidence type="ECO:0000313" key="2">
    <source>
        <dbReference type="EMBL" id="MBB6226437.1"/>
    </source>
</evidence>
<feature type="domain" description="Glycosyltransferase 2-like" evidence="1">
    <location>
        <begin position="7"/>
        <end position="135"/>
    </location>
</feature>
<dbReference type="AlphaFoldDB" id="A0A841L185"/>
<dbReference type="PANTHER" id="PTHR43685">
    <property type="entry name" value="GLYCOSYLTRANSFERASE"/>
    <property type="match status" value="1"/>
</dbReference>
<dbReference type="Pfam" id="PF00535">
    <property type="entry name" value="Glycos_transf_2"/>
    <property type="match status" value="1"/>
</dbReference>
<keyword evidence="2" id="KW-0808">Transferase</keyword>
<organism evidence="2 3">
    <name type="scientific">Polymorphobacter multimanifer</name>
    <dbReference type="NCBI Taxonomy" id="1070431"/>
    <lineage>
        <taxon>Bacteria</taxon>
        <taxon>Pseudomonadati</taxon>
        <taxon>Pseudomonadota</taxon>
        <taxon>Alphaproteobacteria</taxon>
        <taxon>Sphingomonadales</taxon>
        <taxon>Sphingosinicellaceae</taxon>
        <taxon>Polymorphobacter</taxon>
    </lineage>
</organism>
<name>A0A841L185_9SPHN</name>
<dbReference type="EC" id="2.4.-.-" evidence="2"/>
<dbReference type="InterPro" id="IPR050834">
    <property type="entry name" value="Glycosyltransf_2"/>
</dbReference>
<protein>
    <submittedName>
        <fullName evidence="2">Succinoglycan biosynthesis protein ExoM</fullName>
        <ecNumber evidence="2">2.4.-.-</ecNumber>
    </submittedName>
</protein>
<dbReference type="SUPFAM" id="SSF53448">
    <property type="entry name" value="Nucleotide-diphospho-sugar transferases"/>
    <property type="match status" value="1"/>
</dbReference>
<dbReference type="EMBL" id="JACIIV010000003">
    <property type="protein sequence ID" value="MBB6226437.1"/>
    <property type="molecule type" value="Genomic_DNA"/>
</dbReference>
<dbReference type="Proteomes" id="UP000538147">
    <property type="component" value="Unassembled WGS sequence"/>
</dbReference>
<dbReference type="Gene3D" id="3.90.550.10">
    <property type="entry name" value="Spore Coat Polysaccharide Biosynthesis Protein SpsA, Chain A"/>
    <property type="match status" value="1"/>
</dbReference>
<dbReference type="CDD" id="cd00761">
    <property type="entry name" value="Glyco_tranf_GTA_type"/>
    <property type="match status" value="1"/>
</dbReference>
<proteinExistence type="predicted"/>
<dbReference type="InterPro" id="IPR029044">
    <property type="entry name" value="Nucleotide-diphossugar_trans"/>
</dbReference>
<gene>
    <name evidence="2" type="ORF">FHS79_000591</name>
</gene>
<comment type="caution">
    <text evidence="2">The sequence shown here is derived from an EMBL/GenBank/DDBJ whole genome shotgun (WGS) entry which is preliminary data.</text>
</comment>
<dbReference type="InterPro" id="IPR001173">
    <property type="entry name" value="Glyco_trans_2-like"/>
</dbReference>
<evidence type="ECO:0000313" key="3">
    <source>
        <dbReference type="Proteomes" id="UP000538147"/>
    </source>
</evidence>
<keyword evidence="3" id="KW-1185">Reference proteome</keyword>